<dbReference type="PANTHER" id="PTHR43656">
    <property type="entry name" value="BINDING OXIDOREDUCTASE, PUTATIVE (AFU_ORTHOLOGUE AFUA_2G08260)-RELATED"/>
    <property type="match status" value="1"/>
</dbReference>
<dbReference type="InterPro" id="IPR013785">
    <property type="entry name" value="Aldolase_TIM"/>
</dbReference>
<dbReference type="CDD" id="cd04735">
    <property type="entry name" value="OYE_like_4_FMN"/>
    <property type="match status" value="1"/>
</dbReference>
<evidence type="ECO:0000256" key="2">
    <source>
        <dbReference type="ARBA" id="ARBA00023002"/>
    </source>
</evidence>
<keyword evidence="1" id="KW-0285">Flavoprotein</keyword>
<accession>A0ABR5JVT2</accession>
<keyword evidence="5" id="KW-1185">Reference proteome</keyword>
<dbReference type="Pfam" id="PF00724">
    <property type="entry name" value="Oxidored_FMN"/>
    <property type="match status" value="1"/>
</dbReference>
<dbReference type="InterPro" id="IPR001155">
    <property type="entry name" value="OxRdtase_FMN_N"/>
</dbReference>
<name>A0ABR5JVT2_9BACI</name>
<dbReference type="SUPFAM" id="SSF51395">
    <property type="entry name" value="FMN-linked oxidoreductases"/>
    <property type="match status" value="1"/>
</dbReference>
<protein>
    <recommendedName>
        <fullName evidence="3">NADH:flavin oxidoreductase/NADH oxidase N-terminal domain-containing protein</fullName>
    </recommendedName>
</protein>
<evidence type="ECO:0000313" key="5">
    <source>
        <dbReference type="Proteomes" id="UP000050668"/>
    </source>
</evidence>
<sequence length="378" mass="42216">MTKQQYEKILSPYTLSNGVTLTNRVVVAPMTTYSGNIDGSVSHEELAYYKRRADGPGMFITAAATISPLAISFPCQMKAYGEQNISGLINLAATIKEKGAKAILQLHHGGSESLIGYIGDKQMVSPSGVVASIYKDAEEVYIPRTLTHEEILSTIQDFGRATMMAIHAGFDGVEIHGANGYLIQQFFSGYSNHRTDMWGGSLEKRMCFPLAVIEEVKRVRDQYADNNFIIGYRFSPEEPEEGGIIMEESIALVDRLADLDLSYLHLSVKNVWSMPRSGSDQTKTRSEIFRNIIADRTTFLSLGSIHTPDDALDVLEKGIPLFALGREILMEPDWVKKLEEGREEEIRTILPRDSQQTLSIPDAMWKNILTRDGMPEKR</sequence>
<dbReference type="InterPro" id="IPR051799">
    <property type="entry name" value="NADH_flavin_oxidoreductase"/>
</dbReference>
<proteinExistence type="predicted"/>
<keyword evidence="2" id="KW-0560">Oxidoreductase</keyword>
<evidence type="ECO:0000259" key="3">
    <source>
        <dbReference type="Pfam" id="PF00724"/>
    </source>
</evidence>
<dbReference type="EMBL" id="LGRV01000008">
    <property type="protein sequence ID" value="KOS66260.1"/>
    <property type="molecule type" value="Genomic_DNA"/>
</dbReference>
<dbReference type="Gene3D" id="3.20.20.70">
    <property type="entry name" value="Aldolase class I"/>
    <property type="match status" value="1"/>
</dbReference>
<reference evidence="5" key="1">
    <citation type="submission" date="2015-07" db="EMBL/GenBank/DDBJ databases">
        <title>Fjat-14205 dsm 2895.</title>
        <authorList>
            <person name="Liu B."/>
            <person name="Wang J."/>
            <person name="Zhu Y."/>
            <person name="Liu G."/>
            <person name="Chen Q."/>
            <person name="Chen Z."/>
            <person name="Lan J."/>
            <person name="Che J."/>
            <person name="Ge C."/>
            <person name="Shi H."/>
            <person name="Pan Z."/>
            <person name="Liu X."/>
        </authorList>
    </citation>
    <scope>NUCLEOTIDE SEQUENCE [LARGE SCALE GENOMIC DNA]</scope>
    <source>
        <strain evidence="5">DSM 25560</strain>
    </source>
</reference>
<evidence type="ECO:0000256" key="1">
    <source>
        <dbReference type="ARBA" id="ARBA00022630"/>
    </source>
</evidence>
<organism evidence="4 5">
    <name type="scientific">Lysinibacillus contaminans</name>
    <dbReference type="NCBI Taxonomy" id="1293441"/>
    <lineage>
        <taxon>Bacteria</taxon>
        <taxon>Bacillati</taxon>
        <taxon>Bacillota</taxon>
        <taxon>Bacilli</taxon>
        <taxon>Bacillales</taxon>
        <taxon>Bacillaceae</taxon>
        <taxon>Lysinibacillus</taxon>
    </lineage>
</organism>
<evidence type="ECO:0000313" key="4">
    <source>
        <dbReference type="EMBL" id="KOS66260.1"/>
    </source>
</evidence>
<comment type="caution">
    <text evidence="4">The sequence shown here is derived from an EMBL/GenBank/DDBJ whole genome shotgun (WGS) entry which is preliminary data.</text>
</comment>
<gene>
    <name evidence="4" type="ORF">AEA09_18750</name>
</gene>
<dbReference type="PANTHER" id="PTHR43656:SF2">
    <property type="entry name" value="BINDING OXIDOREDUCTASE, PUTATIVE (AFU_ORTHOLOGUE AFUA_2G08260)-RELATED"/>
    <property type="match status" value="1"/>
</dbReference>
<dbReference type="Proteomes" id="UP000050668">
    <property type="component" value="Unassembled WGS sequence"/>
</dbReference>
<feature type="domain" description="NADH:flavin oxidoreductase/NADH oxidase N-terminal" evidence="3">
    <location>
        <begin position="9"/>
        <end position="344"/>
    </location>
</feature>
<dbReference type="RefSeq" id="WP_053585487.1">
    <property type="nucleotide sequence ID" value="NZ_LGRV01000008.1"/>
</dbReference>